<dbReference type="PANTHER" id="PTHR33221:SF4">
    <property type="entry name" value="HTH-TYPE TRANSCRIPTIONAL REPRESSOR NSRR"/>
    <property type="match status" value="1"/>
</dbReference>
<dbReference type="GO" id="GO:0003700">
    <property type="term" value="F:DNA-binding transcription factor activity"/>
    <property type="evidence" value="ECO:0007669"/>
    <property type="project" value="TreeGrafter"/>
</dbReference>
<dbReference type="Pfam" id="PF02082">
    <property type="entry name" value="Rrf2"/>
    <property type="match status" value="1"/>
</dbReference>
<dbReference type="NCBIfam" id="TIGR00738">
    <property type="entry name" value="rrf2_super"/>
    <property type="match status" value="1"/>
</dbReference>
<comment type="caution">
    <text evidence="2">The sequence shown here is derived from an EMBL/GenBank/DDBJ whole genome shotgun (WGS) entry which is preliminary data.</text>
</comment>
<dbReference type="EMBL" id="SOEB01000016">
    <property type="protein sequence ID" value="TDX26898.1"/>
    <property type="molecule type" value="Genomic_DNA"/>
</dbReference>
<evidence type="ECO:0000313" key="3">
    <source>
        <dbReference type="Proteomes" id="UP000295484"/>
    </source>
</evidence>
<dbReference type="RefSeq" id="WP_134078522.1">
    <property type="nucleotide sequence ID" value="NZ_SOEB01000016.1"/>
</dbReference>
<proteinExistence type="predicted"/>
<dbReference type="AlphaFoldDB" id="A0A4R8FS04"/>
<sequence length="143" mass="15306">MRLTSFTDFGLRMLMRMAADPSRAISTAELAEALGLSRNHLAKIIQHLARAGLIETRRGGGGGAVLARPASEIRLGQVIRLLEEGQPLVECFGADGGACSIDTRCRLKARLRSAEAAFLTDLDRSTLADIALPPLPKNLVVSQ</sequence>
<dbReference type="InterPro" id="IPR000944">
    <property type="entry name" value="Tscrpt_reg_Rrf2"/>
</dbReference>
<dbReference type="PANTHER" id="PTHR33221">
    <property type="entry name" value="WINGED HELIX-TURN-HELIX TRANSCRIPTIONAL REGULATOR, RRF2 FAMILY"/>
    <property type="match status" value="1"/>
</dbReference>
<accession>A0A4R8FS04</accession>
<name>A0A4R8FS04_9RHOB</name>
<dbReference type="GO" id="GO:0005829">
    <property type="term" value="C:cytosol"/>
    <property type="evidence" value="ECO:0007669"/>
    <property type="project" value="TreeGrafter"/>
</dbReference>
<organism evidence="2 3">
    <name type="scientific">Rhodovulum visakhapatnamense</name>
    <dbReference type="NCBI Taxonomy" id="364297"/>
    <lineage>
        <taxon>Bacteria</taxon>
        <taxon>Pseudomonadati</taxon>
        <taxon>Pseudomonadota</taxon>
        <taxon>Alphaproteobacteria</taxon>
        <taxon>Rhodobacterales</taxon>
        <taxon>Paracoccaceae</taxon>
        <taxon>Rhodovulum</taxon>
    </lineage>
</organism>
<dbReference type="GO" id="GO:0003677">
    <property type="term" value="F:DNA binding"/>
    <property type="evidence" value="ECO:0007669"/>
    <property type="project" value="UniProtKB-KW"/>
</dbReference>
<reference evidence="2 3" key="1">
    <citation type="submission" date="2019-03" db="EMBL/GenBank/DDBJ databases">
        <title>Genomic Encyclopedia of Type Strains, Phase IV (KMG-IV): sequencing the most valuable type-strain genomes for metagenomic binning, comparative biology and taxonomic classification.</title>
        <authorList>
            <person name="Goeker M."/>
        </authorList>
    </citation>
    <scope>NUCLEOTIDE SEQUENCE [LARGE SCALE GENOMIC DNA]</scope>
    <source>
        <strain evidence="2 3">JA181</strain>
    </source>
</reference>
<protein>
    <submittedName>
        <fullName evidence="2">BadM/Rrf2 family transcriptional regulator</fullName>
    </submittedName>
</protein>
<dbReference type="Gene3D" id="1.10.10.10">
    <property type="entry name" value="Winged helix-like DNA-binding domain superfamily/Winged helix DNA-binding domain"/>
    <property type="match status" value="1"/>
</dbReference>
<dbReference type="InterPro" id="IPR036388">
    <property type="entry name" value="WH-like_DNA-bd_sf"/>
</dbReference>
<evidence type="ECO:0000313" key="2">
    <source>
        <dbReference type="EMBL" id="TDX26898.1"/>
    </source>
</evidence>
<evidence type="ECO:0000256" key="1">
    <source>
        <dbReference type="ARBA" id="ARBA00023125"/>
    </source>
</evidence>
<dbReference type="InterPro" id="IPR036390">
    <property type="entry name" value="WH_DNA-bd_sf"/>
</dbReference>
<keyword evidence="1" id="KW-0238">DNA-binding</keyword>
<gene>
    <name evidence="2" type="ORF">EV657_11678</name>
</gene>
<dbReference type="PROSITE" id="PS51197">
    <property type="entry name" value="HTH_RRF2_2"/>
    <property type="match status" value="1"/>
</dbReference>
<dbReference type="Proteomes" id="UP000295484">
    <property type="component" value="Unassembled WGS sequence"/>
</dbReference>
<dbReference type="SUPFAM" id="SSF46785">
    <property type="entry name" value="Winged helix' DNA-binding domain"/>
    <property type="match status" value="1"/>
</dbReference>